<evidence type="ECO:0000256" key="1">
    <source>
        <dbReference type="SAM" id="Phobius"/>
    </source>
</evidence>
<sequence>MLGSAISNRVRAALRRFSGSTDGNVAVIFTFSMLPILAFVGAAVDYTRANNARTAMQSALDSTALMLSKDLTMGTITAAQIPSKAQTYFNSLFTNKDGQGIAISATYTTPTSSAAATILLSGSGYINTYFMKFADLSGGNFQKMNFGTSTTTTWGNVKMRVALALDNTGSMSQNGKITALRNAVAGTGGLIDQLSALSKNNGDVYISVIPFAKVVNLGSSNYTQNWIDWTDWLNPPTTQPANSNGGFQATLPINWHAVGPGAKCPFTNTIGNTNGAANGSFVCKTGPTASDGSTTSTIPSTTITINGASVKNPICPTAETFTAPYTFVKYNGCWSSEPTGLTETFCSGSSNCSCPKNSSGSNVAGCTCSGTGSNKSCTGLTYVHNWTQPGPNDLTDNPLQPRVSAIVGFKDNTSTTNKDHIWTPNAVGVANDWRQPSTNPISTWTGCITDRTQPNDATGVLPASSDVTTLFPAYEYFENSTSYCNSSVSTPLEPIIPLSYNWSALKTAVNAMQPTGGTDQSVGLAWAWQSLLVGGPLNAPAEDSNTTYNRVIILLSDGLNTEDRWPAYGDGSSQASGNPIDARQALQCQNLQNARDANGAPLYTIYTIQVNTSTPADPTSTVLKNCASSPDKFYMLTSSTQILTTFNTIGTALSKLRLAK</sequence>
<evidence type="ECO:0000313" key="3">
    <source>
        <dbReference type="EMBL" id="NVL07069.1"/>
    </source>
</evidence>
<keyword evidence="1" id="KW-1133">Transmembrane helix</keyword>
<dbReference type="Gene3D" id="3.40.50.410">
    <property type="entry name" value="von Willebrand factor, type A domain"/>
    <property type="match status" value="2"/>
</dbReference>
<dbReference type="SUPFAM" id="SSF53300">
    <property type="entry name" value="vWA-like"/>
    <property type="match status" value="1"/>
</dbReference>
<accession>A0A973WLU2</accession>
<organism evidence="3">
    <name type="scientific">Bradyrhizobium quebecense</name>
    <dbReference type="NCBI Taxonomy" id="2748629"/>
    <lineage>
        <taxon>Bacteria</taxon>
        <taxon>Pseudomonadati</taxon>
        <taxon>Pseudomonadota</taxon>
        <taxon>Alphaproteobacteria</taxon>
        <taxon>Hyphomicrobiales</taxon>
        <taxon>Nitrobacteraceae</taxon>
        <taxon>Bradyrhizobium</taxon>
    </lineage>
</organism>
<dbReference type="InterPro" id="IPR036465">
    <property type="entry name" value="vWFA_dom_sf"/>
</dbReference>
<dbReference type="RefSeq" id="WP_176530814.1">
    <property type="nucleotide sequence ID" value="NZ_CP088022.1"/>
</dbReference>
<keyword evidence="1" id="KW-0472">Membrane</keyword>
<protein>
    <submittedName>
        <fullName evidence="3">Pilus assembly protein</fullName>
    </submittedName>
</protein>
<gene>
    <name evidence="3" type="ORF">HU230_15295</name>
</gene>
<dbReference type="EMBL" id="JABWSX010000001">
    <property type="protein sequence ID" value="NVL07069.1"/>
    <property type="molecule type" value="Genomic_DNA"/>
</dbReference>
<dbReference type="InterPro" id="IPR028087">
    <property type="entry name" value="Tad_N"/>
</dbReference>
<dbReference type="Pfam" id="PF13400">
    <property type="entry name" value="Tad"/>
    <property type="match status" value="1"/>
</dbReference>
<proteinExistence type="predicted"/>
<evidence type="ECO:0000259" key="2">
    <source>
        <dbReference type="Pfam" id="PF13400"/>
    </source>
</evidence>
<feature type="transmembrane region" description="Helical" evidence="1">
    <location>
        <begin position="25"/>
        <end position="44"/>
    </location>
</feature>
<name>A0A973WLU2_9BRAD</name>
<reference evidence="3" key="1">
    <citation type="submission" date="2020-06" db="EMBL/GenBank/DDBJ databases">
        <title>Whole Genome Sequence of Bradyrhizobium sp. Strain 66S1MB.</title>
        <authorList>
            <person name="Bromfield E."/>
            <person name="Cloutier S."/>
        </authorList>
    </citation>
    <scope>NUCLEOTIDE SEQUENCE</scope>
    <source>
        <strain evidence="3">66S1MB</strain>
    </source>
</reference>
<comment type="caution">
    <text evidence="3">The sequence shown here is derived from an EMBL/GenBank/DDBJ whole genome shotgun (WGS) entry which is preliminary data.</text>
</comment>
<dbReference type="AlphaFoldDB" id="A0A973WLU2"/>
<feature type="domain" description="Putative Flp pilus-assembly TadG-like N-terminal" evidence="2">
    <location>
        <begin position="23"/>
        <end position="65"/>
    </location>
</feature>
<keyword evidence="1" id="KW-0812">Transmembrane</keyword>